<accession>G8QWU3</accession>
<dbReference type="RefSeq" id="WP_014269236.1">
    <property type="nucleotide sequence ID" value="NC_016633.1"/>
</dbReference>
<dbReference type="EMBL" id="CP003155">
    <property type="protein sequence ID" value="AEV28387.1"/>
    <property type="molecule type" value="Genomic_DNA"/>
</dbReference>
<keyword evidence="3" id="KW-1185">Reference proteome</keyword>
<protein>
    <recommendedName>
        <fullName evidence="1">DUF362 domain-containing protein</fullName>
    </recommendedName>
</protein>
<dbReference type="Gene3D" id="3.40.50.11440">
    <property type="match status" value="1"/>
</dbReference>
<gene>
    <name evidence="2" type="ordered locus">SpiGrapes_0536</name>
</gene>
<dbReference type="AlphaFoldDB" id="G8QWU3"/>
<sequence>MASSIYNMLDSFQIPQVCALEVSFDRTRLDNLEEKLTSLWNQRQIPIHQGDRIAITAGSRGIADYQRIVRTTVSLVKQAGGIPFIVPAMGSHGGATAEGQTALLAHLGITEETTGAPIISSMEVEEIGRTDLGLPVYIDKNALAADGIILLNRVKTHTSIREEYQSGLMKMMAIGLAKHKGAVATHDLGVPHLGQNMVRVAKLALEKLNIVAGISVIENGYEELADIYVSRKEKILSTEPEILKRAIAMVPTIPVPVIDVLIIYEQGKDISGTGMDPAVIGRPINRGPHEGPQVEALGLLRLTECSAGNASGCGMADFITHRFKSAIDEDATIVNSLTGMHPEIARIPAAMQNDEMVFKACLKAAGLFAQENPKLVIIKSTKALEKIYVSRAAFEAIPDKSNVTIVSNFQNVEFDSEGNLGSLWEN</sequence>
<dbReference type="HOGENOM" id="CLU_055092_0_0_12"/>
<dbReference type="Pfam" id="PF04015">
    <property type="entry name" value="DUF362"/>
    <property type="match status" value="1"/>
</dbReference>
<organism evidence="2 3">
    <name type="scientific">Sphaerochaeta pleomorpha (strain ATCC BAA-1885 / DSM 22778 / Grapes)</name>
    <dbReference type="NCBI Taxonomy" id="158190"/>
    <lineage>
        <taxon>Bacteria</taxon>
        <taxon>Pseudomonadati</taxon>
        <taxon>Spirochaetota</taxon>
        <taxon>Spirochaetia</taxon>
        <taxon>Spirochaetales</taxon>
        <taxon>Sphaerochaetaceae</taxon>
        <taxon>Sphaerochaeta</taxon>
    </lineage>
</organism>
<reference evidence="2 3" key="1">
    <citation type="submission" date="2011-11" db="EMBL/GenBank/DDBJ databases">
        <title>Complete sequence of Spirochaeta sp. grapes.</title>
        <authorList>
            <consortium name="US DOE Joint Genome Institute"/>
            <person name="Lucas S."/>
            <person name="Han J."/>
            <person name="Lapidus A."/>
            <person name="Cheng J.-F."/>
            <person name="Goodwin L."/>
            <person name="Pitluck S."/>
            <person name="Peters L."/>
            <person name="Ovchinnikova G."/>
            <person name="Munk A.C."/>
            <person name="Detter J.C."/>
            <person name="Han C."/>
            <person name="Tapia R."/>
            <person name="Land M."/>
            <person name="Hauser L."/>
            <person name="Kyrpides N."/>
            <person name="Ivanova N."/>
            <person name="Pagani I."/>
            <person name="Ritalahtilisa K."/>
            <person name="Loeffler F."/>
            <person name="Woyke T."/>
        </authorList>
    </citation>
    <scope>NUCLEOTIDE SEQUENCE [LARGE SCALE GENOMIC DNA]</scope>
    <source>
        <strain evidence="3">ATCC BAA-1885 / DSM 22778 / Grapes</strain>
    </source>
</reference>
<dbReference type="STRING" id="158190.SpiGrapes_0536"/>
<dbReference type="KEGG" id="sgp:SpiGrapes_0536"/>
<name>G8QWU3_SPHPG</name>
<evidence type="ECO:0000313" key="2">
    <source>
        <dbReference type="EMBL" id="AEV28387.1"/>
    </source>
</evidence>
<dbReference type="eggNOG" id="COG2006">
    <property type="taxonomic scope" value="Bacteria"/>
</dbReference>
<dbReference type="OrthoDB" id="9788398at2"/>
<dbReference type="InterPro" id="IPR007160">
    <property type="entry name" value="DUF362"/>
</dbReference>
<feature type="domain" description="DUF362" evidence="1">
    <location>
        <begin position="67"/>
        <end position="221"/>
    </location>
</feature>
<evidence type="ECO:0000259" key="1">
    <source>
        <dbReference type="Pfam" id="PF04015"/>
    </source>
</evidence>
<evidence type="ECO:0000313" key="3">
    <source>
        <dbReference type="Proteomes" id="UP000005632"/>
    </source>
</evidence>
<proteinExistence type="predicted"/>
<dbReference type="Proteomes" id="UP000005632">
    <property type="component" value="Chromosome"/>
</dbReference>